<feature type="coiled-coil region" evidence="2">
    <location>
        <begin position="380"/>
        <end position="414"/>
    </location>
</feature>
<dbReference type="PROSITE" id="PS50873">
    <property type="entry name" value="PEROXIDASE_4"/>
    <property type="match status" value="1"/>
</dbReference>
<dbReference type="PANTHER" id="PTHR35317">
    <property type="entry name" value="OS04G0629600 PROTEIN"/>
    <property type="match status" value="1"/>
</dbReference>
<dbReference type="PANTHER" id="PTHR35317:SF35">
    <property type="entry name" value="DUF4219 DOMAIN-CONTAINING PROTEIN"/>
    <property type="match status" value="1"/>
</dbReference>
<dbReference type="Pfam" id="PF14223">
    <property type="entry name" value="Retrotran_gag_2"/>
    <property type="match status" value="1"/>
</dbReference>
<accession>A0A2Z6MT28</accession>
<name>A0A2Z6MT28_TRISU</name>
<dbReference type="OrthoDB" id="1749378at2759"/>
<dbReference type="AlphaFoldDB" id="A0A2Z6MT28"/>
<dbReference type="EMBL" id="DF973597">
    <property type="protein sequence ID" value="GAU35618.1"/>
    <property type="molecule type" value="Genomic_DNA"/>
</dbReference>
<evidence type="ECO:0000256" key="1">
    <source>
        <dbReference type="RuleBase" id="RU004241"/>
    </source>
</evidence>
<dbReference type="Pfam" id="PF00141">
    <property type="entry name" value="peroxidase"/>
    <property type="match status" value="1"/>
</dbReference>
<dbReference type="Gene3D" id="1.10.520.10">
    <property type="match status" value="1"/>
</dbReference>
<keyword evidence="2" id="KW-0175">Coiled coil</keyword>
<reference evidence="5" key="1">
    <citation type="journal article" date="2017" name="Front. Plant Sci.">
        <title>Climate Clever Clovers: New Paradigm to Reduce the Environmental Footprint of Ruminants by Breeding Low Methanogenic Forages Utilizing Haplotype Variation.</title>
        <authorList>
            <person name="Kaur P."/>
            <person name="Appels R."/>
            <person name="Bayer P.E."/>
            <person name="Keeble-Gagnere G."/>
            <person name="Wang J."/>
            <person name="Hirakawa H."/>
            <person name="Shirasawa K."/>
            <person name="Vercoe P."/>
            <person name="Stefanova K."/>
            <person name="Durmic Z."/>
            <person name="Nichols P."/>
            <person name="Revell C."/>
            <person name="Isobe S.N."/>
            <person name="Edwards D."/>
            <person name="Erskine W."/>
        </authorList>
    </citation>
    <scope>NUCLEOTIDE SEQUENCE [LARGE SCALE GENOMIC DNA]</scope>
    <source>
        <strain evidence="5">cv. Daliak</strain>
    </source>
</reference>
<dbReference type="GO" id="GO:0004601">
    <property type="term" value="F:peroxidase activity"/>
    <property type="evidence" value="ECO:0007669"/>
    <property type="project" value="InterPro"/>
</dbReference>
<dbReference type="Proteomes" id="UP000242715">
    <property type="component" value="Unassembled WGS sequence"/>
</dbReference>
<organism evidence="4 5">
    <name type="scientific">Trifolium subterraneum</name>
    <name type="common">Subterranean clover</name>
    <dbReference type="NCBI Taxonomy" id="3900"/>
    <lineage>
        <taxon>Eukaryota</taxon>
        <taxon>Viridiplantae</taxon>
        <taxon>Streptophyta</taxon>
        <taxon>Embryophyta</taxon>
        <taxon>Tracheophyta</taxon>
        <taxon>Spermatophyta</taxon>
        <taxon>Magnoliopsida</taxon>
        <taxon>eudicotyledons</taxon>
        <taxon>Gunneridae</taxon>
        <taxon>Pentapetalae</taxon>
        <taxon>rosids</taxon>
        <taxon>fabids</taxon>
        <taxon>Fabales</taxon>
        <taxon>Fabaceae</taxon>
        <taxon>Papilionoideae</taxon>
        <taxon>50 kb inversion clade</taxon>
        <taxon>NPAAA clade</taxon>
        <taxon>Hologalegina</taxon>
        <taxon>IRL clade</taxon>
        <taxon>Trifolieae</taxon>
        <taxon>Trifolium</taxon>
    </lineage>
</organism>
<dbReference type="Pfam" id="PF22936">
    <property type="entry name" value="Pol_BBD"/>
    <property type="match status" value="1"/>
</dbReference>
<protein>
    <recommendedName>
        <fullName evidence="3">Plant heme peroxidase family profile domain-containing protein</fullName>
    </recommendedName>
</protein>
<dbReference type="SUPFAM" id="SSF48113">
    <property type="entry name" value="Heme-dependent peroxidases"/>
    <property type="match status" value="1"/>
</dbReference>
<gene>
    <name evidence="4" type="ORF">TSUD_30350</name>
</gene>
<dbReference type="InterPro" id="IPR010255">
    <property type="entry name" value="Haem_peroxidase_sf"/>
</dbReference>
<feature type="domain" description="Plant heme peroxidase family profile" evidence="3">
    <location>
        <begin position="1"/>
        <end position="323"/>
    </location>
</feature>
<dbReference type="InterPro" id="IPR002016">
    <property type="entry name" value="Haem_peroxidase"/>
</dbReference>
<dbReference type="GO" id="GO:0006979">
    <property type="term" value="P:response to oxidative stress"/>
    <property type="evidence" value="ECO:0007669"/>
    <property type="project" value="InterPro"/>
</dbReference>
<dbReference type="GO" id="GO:0020037">
    <property type="term" value="F:heme binding"/>
    <property type="evidence" value="ECO:0007669"/>
    <property type="project" value="InterPro"/>
</dbReference>
<evidence type="ECO:0000259" key="3">
    <source>
        <dbReference type="PROSITE" id="PS50873"/>
    </source>
</evidence>
<keyword evidence="5" id="KW-1185">Reference proteome</keyword>
<evidence type="ECO:0000256" key="2">
    <source>
        <dbReference type="SAM" id="Coils"/>
    </source>
</evidence>
<proteinExistence type="inferred from homology"/>
<sequence length="660" mass="73705">MIIQGCDASILLDDTSSFIGEKTVAANNNSARGFNVIDNIKSKVEKACPKVMSCALSARDSVRALNYFTIVDFLPGLVSPRVGDQCCNIVHHIGPSRARISIGIRAGTLFDWDLESSPQTMGTSQVEYALALGNSKTFNALFNGVDKNMFRLIKQCTTAKEAWEILITGHEGTSKVKMSRLQILTTQFEGLKMKEEETVHDFHMSILDHENTFDSLGEKIPEEKLVRKLLRSLPPRFNMNVTAIEEFREIVSMKLDELVGSLQTFELSMKDRTEKKNKSIAFVSNADEESESDKEADENISEALVLLGKQFNKILRRTRPRTNADEFNAMNVKAMDISSDNEATKSVNVMTGRCVSDSDSDDDVSYNKLAATYKVLCIKSGELCKTNEEQRKTIAQLEKEKKVHLSTIANLESETSMLKSQFESVDKQLRLLNNGTDRVKCFHIQHPTREGPGSANIMDHISDLQGMNHGDATTVGSMDTKAQCYKLHGYPYKGRQVSSTPKKADNKKFWKTKSNVEVKALIAHTSFKVSSKEDWYFDSGCSRHLTGEKKYLNEINPYTTSFVTFGDGAKGEIKGIGNLINKGLPKLNNVLLVKGLTANLISISKLCDQGLKVNFTKSECLITNNKNTVIMKGARSKDNCYLWVPQETSCNTQTRIYKKC</sequence>
<evidence type="ECO:0000313" key="4">
    <source>
        <dbReference type="EMBL" id="GAU35618.1"/>
    </source>
</evidence>
<dbReference type="InterPro" id="IPR054722">
    <property type="entry name" value="PolX-like_BBD"/>
</dbReference>
<comment type="similarity">
    <text evidence="1">Belongs to the peroxidase family.</text>
</comment>
<evidence type="ECO:0000313" key="5">
    <source>
        <dbReference type="Proteomes" id="UP000242715"/>
    </source>
</evidence>